<dbReference type="Proteomes" id="UP001060085">
    <property type="component" value="Linkage Group LG08"/>
</dbReference>
<dbReference type="EMBL" id="CM044708">
    <property type="protein sequence ID" value="KAI5651248.1"/>
    <property type="molecule type" value="Genomic_DNA"/>
</dbReference>
<accession>A0ACB9ZW29</accession>
<evidence type="ECO:0000313" key="2">
    <source>
        <dbReference type="Proteomes" id="UP001060085"/>
    </source>
</evidence>
<keyword evidence="2" id="KW-1185">Reference proteome</keyword>
<gene>
    <name evidence="1" type="ORF">M9H77_37253</name>
</gene>
<name>A0ACB9ZW29_CATRO</name>
<comment type="caution">
    <text evidence="1">The sequence shown here is derived from an EMBL/GenBank/DDBJ whole genome shotgun (WGS) entry which is preliminary data.</text>
</comment>
<protein>
    <submittedName>
        <fullName evidence="1">Uncharacterized protein</fullName>
    </submittedName>
</protein>
<sequence>MNQQVELRRPNDAHCNRERGSRRKGVLGPVHLYLHSPPGVRQSDRDFVGEGFYLSVSRLVIKTRKQGNGKRQGVNGENGGGVVAKWISPGIGQSNGVPEGEGFRLWYQEEKEMECPHRRSLVGFRAAELVPRANSPRLLSHHDLYLALGRNRIWHPPHIWTWAFVATTLSSYHVMSCHVRYHAD</sequence>
<proteinExistence type="predicted"/>
<reference evidence="2" key="1">
    <citation type="journal article" date="2023" name="Nat. Plants">
        <title>Single-cell RNA sequencing provides a high-resolution roadmap for understanding the multicellular compartmentation of specialized metabolism.</title>
        <authorList>
            <person name="Sun S."/>
            <person name="Shen X."/>
            <person name="Li Y."/>
            <person name="Li Y."/>
            <person name="Wang S."/>
            <person name="Li R."/>
            <person name="Zhang H."/>
            <person name="Shen G."/>
            <person name="Guo B."/>
            <person name="Wei J."/>
            <person name="Xu J."/>
            <person name="St-Pierre B."/>
            <person name="Chen S."/>
            <person name="Sun C."/>
        </authorList>
    </citation>
    <scope>NUCLEOTIDE SEQUENCE [LARGE SCALE GENOMIC DNA]</scope>
</reference>
<evidence type="ECO:0000313" key="1">
    <source>
        <dbReference type="EMBL" id="KAI5651248.1"/>
    </source>
</evidence>
<organism evidence="1 2">
    <name type="scientific">Catharanthus roseus</name>
    <name type="common">Madagascar periwinkle</name>
    <name type="synonym">Vinca rosea</name>
    <dbReference type="NCBI Taxonomy" id="4058"/>
    <lineage>
        <taxon>Eukaryota</taxon>
        <taxon>Viridiplantae</taxon>
        <taxon>Streptophyta</taxon>
        <taxon>Embryophyta</taxon>
        <taxon>Tracheophyta</taxon>
        <taxon>Spermatophyta</taxon>
        <taxon>Magnoliopsida</taxon>
        <taxon>eudicotyledons</taxon>
        <taxon>Gunneridae</taxon>
        <taxon>Pentapetalae</taxon>
        <taxon>asterids</taxon>
        <taxon>lamiids</taxon>
        <taxon>Gentianales</taxon>
        <taxon>Apocynaceae</taxon>
        <taxon>Rauvolfioideae</taxon>
        <taxon>Vinceae</taxon>
        <taxon>Catharanthinae</taxon>
        <taxon>Catharanthus</taxon>
    </lineage>
</organism>